<dbReference type="EMBL" id="JAENHL010000007">
    <property type="protein sequence ID" value="MBK1868130.1"/>
    <property type="molecule type" value="Genomic_DNA"/>
</dbReference>
<name>A0ACC5R642_9HYPH</name>
<gene>
    <name evidence="1" type="ORF">JHL16_17390</name>
</gene>
<dbReference type="Proteomes" id="UP000616151">
    <property type="component" value="Unassembled WGS sequence"/>
</dbReference>
<protein>
    <submittedName>
        <fullName evidence="1">Uncharacterized protein</fullName>
    </submittedName>
</protein>
<sequence>MGRYLSQQRRSLLAAHGLAYRAGLLSHTALATTIMLGSLVLVGPAVAGDVTGGAGSTGGGAASAPFPPELIGVEGAGITVSKVTGPASGGPGGPGGPGTGTAAVTPGESSNGTGGAGGLPGFGASGDIGALDIILNEDVDNPLGITLTTGAATGGNGGSGGDGLGGLAGNGALGANGNPGGTGGAGGASVGTGGAGGVAGEGQAGDIGPVTVDVTGNIVSTTTLALTAGAGTGGNGSAGGAGTGGDGGTGGVGGNGGIFRQPGGQGGAGGAANGTGGKGGDSASGSGGAVGNVEVSASGDIRNTVSLTVTSGKGQGGTGGTGGAGLGGNGGDAGKGGNGGYVGPGASGGLAGEASGQGGMGGLGGQGLGGDIGTITVSAGGSITGTTTIAATAGKGIGGAGGAGGSGMGGTGGAGGIGGTGGGAGDGFNRSNIWAGGGGTGSTGGSADGVGGDGNKGGDATGGDIGKVSIFAGGALTGDVDMDLVAGDATAGAGGTGGAGEGGEAGSGGAGGAAGTMGNVTGFAHNNGAGDGGSGGSGGAASGFGGNGGDGGNADGGSTGAVTLDVLGTLTGAINIVATGGSATAGKGGDGGNGTGKIGTTGGAATGGGSAGNFGDGGDATGNRAGSGGAGGAGSASVGNGGKGGNGGDATGGNAGAVTIDRTGNTNGILTVTSTGGNAKAGDGGAGGSGETGRAGNGGAGGAGGNFGTLDGADDVNNLAGNGGMGGAGGGGANAAGGSGGNGGSATAGDVDVAISNGGIFTSTGAAITINAFGGNAEGGNGGKGAGATAGAGGSGGAGAAGGTGGNANGIAGIGGDGGAGGNATGGVGGNGGNATAGSANVEVGNSGDITSAATAITIIAAGGNAQGGMGGTGGDATAGAGGAAGSGGAGGANGSAAGGNGGNGGTAEGGDATVIVTNDGRIFSTGGNGIDITTTSGAANFGTGAYGGGASAIATPDPGDMGQDGSVASSNGASAITVDNTNLIDVSGIGVKATANGDNGTIKVNNTGGTIEGGLGGIVVGTQIDPAFIANSDIDIVNSGVISAGNRMAINAKGASVEILNTGAVLGYIDLTAQDDTFDNQAGGVFAARSNSSFGAGNDIYNNLAGSMLDVADAPGVVEGAEFSGLEQFRNNGLISMLDGAAEEKFTMSADAGDVAYSSSGGRLQVDAVLGDAANGKSDLLIINGNVVASPTGPTTATQVAVNVVGISGANADGIAVIDVTGDTAAGDFVLEGGPLNVGLFAWDLRLDDGGHVYELFTSGAGTAAYEFAAGLTATQDIWYQTTGTLLQRQADLRPLIAGTQVTPVADYAEPVAPTPAGQVGPGFWLKGVGAYLERDQGDGIDVTDRKQTIYGGLAGFDFAAQGNGDAWLFGLFGGYLASDLKFKETDTKWTYDGPSVGAYATYLNEALYIDMLVKADFLSINIDPDAMGADDEDTDGINLGGLIDAGYKIGGEGVFVEPQAALAVVHTEIDDVDMLGGTIDFDEETSVRGRLGLRLGYDHTGADQVVYSSDVTASVWQELNGGSNDVSIGSPGFPAFGVSDEPGETVGDVSLGFSVAAPEGWSGFLRGNYQFSDDLEAIAGSAGVRYSW</sequence>
<evidence type="ECO:0000313" key="2">
    <source>
        <dbReference type="Proteomes" id="UP000616151"/>
    </source>
</evidence>
<reference evidence="1" key="1">
    <citation type="submission" date="2021-01" db="EMBL/GenBank/DDBJ databases">
        <authorList>
            <person name="Sun Q."/>
        </authorList>
    </citation>
    <scope>NUCLEOTIDE SEQUENCE</scope>
    <source>
        <strain evidence="1">YIM B02566</strain>
    </source>
</reference>
<proteinExistence type="predicted"/>
<comment type="caution">
    <text evidence="1">The sequence shown here is derived from an EMBL/GenBank/DDBJ whole genome shotgun (WGS) entry which is preliminary data.</text>
</comment>
<keyword evidence="2" id="KW-1185">Reference proteome</keyword>
<accession>A0ACC5R642</accession>
<organism evidence="1 2">
    <name type="scientific">Taklimakanibacter albus</name>
    <dbReference type="NCBI Taxonomy" id="2800327"/>
    <lineage>
        <taxon>Bacteria</taxon>
        <taxon>Pseudomonadati</taxon>
        <taxon>Pseudomonadota</taxon>
        <taxon>Alphaproteobacteria</taxon>
        <taxon>Hyphomicrobiales</taxon>
        <taxon>Aestuariivirgaceae</taxon>
        <taxon>Taklimakanibacter</taxon>
    </lineage>
</organism>
<evidence type="ECO:0000313" key="1">
    <source>
        <dbReference type="EMBL" id="MBK1868130.1"/>
    </source>
</evidence>